<gene>
    <name evidence="9" type="ORF">JD292_09510</name>
</gene>
<evidence type="ECO:0000256" key="8">
    <source>
        <dbReference type="SAM" id="MobiDB-lite"/>
    </source>
</evidence>
<dbReference type="EC" id="1.3.98.5" evidence="7"/>
<comment type="cofactor">
    <cofactor evidence="6">
        <name>Fe-coproporphyrin III</name>
        <dbReference type="ChEBI" id="CHEBI:68438"/>
    </cofactor>
</comment>
<dbReference type="GO" id="GO:0016491">
    <property type="term" value="F:oxidoreductase activity"/>
    <property type="evidence" value="ECO:0007669"/>
    <property type="project" value="InterPro"/>
</dbReference>
<protein>
    <recommendedName>
        <fullName evidence="7">hydrogen peroxide-dependent heme synthase</fullName>
        <ecNumber evidence="7">1.3.98.5</ecNumber>
    </recommendedName>
</protein>
<proteinExistence type="predicted"/>
<comment type="caution">
    <text evidence="9">The sequence shown here is derived from an EMBL/GenBank/DDBJ whole genome shotgun (WGS) entry which is preliminary data.</text>
</comment>
<feature type="region of interest" description="Disordered" evidence="8">
    <location>
        <begin position="1"/>
        <end position="21"/>
    </location>
</feature>
<name>A0A934QCX0_9MICO</name>
<feature type="region of interest" description="Disordered" evidence="8">
    <location>
        <begin position="166"/>
        <end position="204"/>
    </location>
</feature>
<keyword evidence="10" id="KW-1185">Reference proteome</keyword>
<accession>A0A934QCX0</accession>
<evidence type="ECO:0000313" key="10">
    <source>
        <dbReference type="Proteomes" id="UP000618733"/>
    </source>
</evidence>
<dbReference type="Pfam" id="PF06778">
    <property type="entry name" value="Chlor_dismutase"/>
    <property type="match status" value="1"/>
</dbReference>
<keyword evidence="3" id="KW-0408">Iron</keyword>
<comment type="catalytic activity">
    <reaction evidence="5">
        <text>Fe-coproporphyrin III + 2 H2O2 + 2 H(+) = heme b + 2 CO2 + 4 H2O</text>
        <dbReference type="Rhea" id="RHEA:56516"/>
        <dbReference type="ChEBI" id="CHEBI:15377"/>
        <dbReference type="ChEBI" id="CHEBI:15378"/>
        <dbReference type="ChEBI" id="CHEBI:16240"/>
        <dbReference type="ChEBI" id="CHEBI:16526"/>
        <dbReference type="ChEBI" id="CHEBI:60344"/>
        <dbReference type="ChEBI" id="CHEBI:68438"/>
        <dbReference type="EC" id="1.3.98.5"/>
    </reaction>
    <physiologicalReaction direction="left-to-right" evidence="5">
        <dbReference type="Rhea" id="RHEA:56517"/>
    </physiologicalReaction>
</comment>
<evidence type="ECO:0000256" key="5">
    <source>
        <dbReference type="ARBA" id="ARBA00049896"/>
    </source>
</evidence>
<dbReference type="RefSeq" id="WP_200132511.1">
    <property type="nucleotide sequence ID" value="NZ_JAEHOI010000009.1"/>
</dbReference>
<dbReference type="InterPro" id="IPR011008">
    <property type="entry name" value="Dimeric_a/b-barrel"/>
</dbReference>
<dbReference type="EMBL" id="JAEHOI010000009">
    <property type="protein sequence ID" value="MBK0422309.1"/>
    <property type="molecule type" value="Genomic_DNA"/>
</dbReference>
<dbReference type="InterPro" id="IPR010644">
    <property type="entry name" value="ChdC/CLD"/>
</dbReference>
<evidence type="ECO:0000256" key="2">
    <source>
        <dbReference type="ARBA" id="ARBA00022723"/>
    </source>
</evidence>
<dbReference type="GO" id="GO:0020037">
    <property type="term" value="F:heme binding"/>
    <property type="evidence" value="ECO:0007669"/>
    <property type="project" value="InterPro"/>
</dbReference>
<dbReference type="SUPFAM" id="SSF54909">
    <property type="entry name" value="Dimeric alpha+beta barrel"/>
    <property type="match status" value="2"/>
</dbReference>
<evidence type="ECO:0000256" key="4">
    <source>
        <dbReference type="ARBA" id="ARBA00023444"/>
    </source>
</evidence>
<organism evidence="9 10">
    <name type="scientific">Leucobacter edaphi</name>
    <dbReference type="NCBI Taxonomy" id="2796472"/>
    <lineage>
        <taxon>Bacteria</taxon>
        <taxon>Bacillati</taxon>
        <taxon>Actinomycetota</taxon>
        <taxon>Actinomycetes</taxon>
        <taxon>Micrococcales</taxon>
        <taxon>Microbacteriaceae</taxon>
        <taxon>Leucobacter</taxon>
    </lineage>
</organism>
<evidence type="ECO:0000256" key="1">
    <source>
        <dbReference type="ARBA" id="ARBA00022617"/>
    </source>
</evidence>
<sequence length="271" mass="29298">MSESRAEQHITPETETAAGAAPDLVSDAELNAQEPGAVLISVFRQSSSHPLVLDAREVGGAVQELEDVIGVVESEGASIRGWYDTSGLRGDADLMLVLTGAAIEDLQWAVRELRRTSLLRPLIRTWSTAGFSAGSEQFADVPSKQWFTVSPALPGGFDGLEDLLDEESEDEEWDPELDGDWEGDAELDSDLTDASDAEEDGDDDEDEIAVHHLTAAGLGDQSWLLALESDDLLELVSLVSDLTDDPDGPILDEPRFTGRQIEVVEIVEVLQ</sequence>
<dbReference type="GO" id="GO:0046872">
    <property type="term" value="F:metal ion binding"/>
    <property type="evidence" value="ECO:0007669"/>
    <property type="project" value="UniProtKB-KW"/>
</dbReference>
<evidence type="ECO:0000313" key="9">
    <source>
        <dbReference type="EMBL" id="MBK0422309.1"/>
    </source>
</evidence>
<dbReference type="AlphaFoldDB" id="A0A934QCX0"/>
<evidence type="ECO:0000256" key="7">
    <source>
        <dbReference type="ARBA" id="ARBA00050019"/>
    </source>
</evidence>
<dbReference type="Proteomes" id="UP000618733">
    <property type="component" value="Unassembled WGS sequence"/>
</dbReference>
<evidence type="ECO:0000256" key="3">
    <source>
        <dbReference type="ARBA" id="ARBA00023004"/>
    </source>
</evidence>
<comment type="pathway">
    <text evidence="4">Porphyrin-containing compound metabolism.</text>
</comment>
<keyword evidence="2" id="KW-0479">Metal-binding</keyword>
<evidence type="ECO:0000256" key="6">
    <source>
        <dbReference type="ARBA" id="ARBA00049935"/>
    </source>
</evidence>
<keyword evidence="1" id="KW-0349">Heme</keyword>
<feature type="compositionally biased region" description="Basic and acidic residues" evidence="8">
    <location>
        <begin position="1"/>
        <end position="12"/>
    </location>
</feature>
<reference evidence="9" key="1">
    <citation type="submission" date="2020-12" db="EMBL/GenBank/DDBJ databases">
        <title>Leucobacter sp. CAS2, isolated from Chromium sludge.</title>
        <authorList>
            <person name="Xu Z."/>
        </authorList>
    </citation>
    <scope>NUCLEOTIDE SEQUENCE</scope>
    <source>
        <strain evidence="9">CSA2</strain>
    </source>
</reference>